<evidence type="ECO:0000259" key="6">
    <source>
        <dbReference type="Pfam" id="PF20148"/>
    </source>
</evidence>
<dbReference type="InterPro" id="IPR001826">
    <property type="entry name" value="RHS"/>
</dbReference>
<keyword evidence="10" id="KW-1185">Reference proteome</keyword>
<sequence>MGWRDWVPDSVEDVVEDGAEKVGDFVEWGGDKAADVAEDAGWDSGADWIRDKSRSAANQLGADVAELELGQTEDPKKLVYGSPSKIREQVGHLNDFQKAFTSVGTGLKNLTEPDGLKGEAARAFREAVAKEPPRWFKAAEAFGKAADAMNRFAETVEWAQNKAKEALEDYNNAKKVSQDARDAYNKQYDAYKAAVEAKKDHLPPRPSETFDDPGKPLAAAAQEKLDHARKQRNELAENAASAVRAARDAAPPKPSYTQQLGDGLQYLDLAATHLLGGVVKGTAGIVSFARSLNPGDPYNIAHPAEYLTNLNSTAAGLVTMVNDPWGSGKKMLDEFMKDPSEGLGKLIPELIGSKGAGAAKKAATTAKHLNDAKPGPARQQDGTDGPRKSEQRDCDKRCDGTDPVDLATGRMFLPQTDIVLPGVLPLVFTRRAESGYTLGRWFGPTWTSTVDQHLEVDAEGVILVTEDGLRVPYPHTAPGLPVLPVSPSAPRQPLERTPDGDWTVTDPATGHTRRFTPPAGDPDGDGIAPIAQLEDRNGNLITFEYDAQGTPLGISHSGGYRLRFDTADGRITALHLDGGPRILAYGYTDGHLTAVTNSSGKPLRFTYDDRARITSWTDTNDHSYTYAYDDHDRCTAQGGANGHMALAFAYSERDPDTGLCTTTTTTPDGEVHRYLIDAAYRVVQSIDPLGAVTSSAYDARGRLVSLTDPLDRTTVFGRDGEGRLVSVVRPDGKELSTQYDEAGRPVLHTKADRTTWRFTYDERGNRTSLTGPVGGTTRYAYGASGEITSVTDPLGGTTRIRCDRAGLPVEITDPLGAVTRYVRDPFGRAVCVEDPLGNTTTLEWTPEGRLARRVEPDGTSQSWEYDGEGNCVRHTDPHGGTTTFEYGDFDLPKARTGPDGARYTFVHDARLRLTEVLNPHGLSWRYAYDAAGRPESETDFDGRTVRYVHDAAGRLITRVNAAGQAVHTEYDVLDNRTLKDVDGTVIRYEYDYSDRLASVTGPTSTLSYLRDRFGRIREETADGRSLTRVYDELSRVVARTTPSGATAQWTYDAASRRTGLTTSGRRIGFERDALGRETGRHIGDAVTLDFARDALGRLVEQQVTGADGRLLQRRGYAYRADGHLVSVQDELAGARTYELDPVGRVTAVSADGWSERYAYDAAGNQTQASWPASHPGGSDATGPRTYEGMRLVGAGRVRYEYDAAGRITLRQRTRLSRKPDTWRYQWDAEDRLTAVTTPDGTLWRYTYDALGRRTAKRRMAADGVTVAEETVFVWDGMTLCEQTTTISDRPHTVTLTWDHDGLQPLAQTEKLADSDGNAIDNRFFAVVTDLIGTPTELIDEAGAVAWRTRSTLWGTTTWNTDADAYTPLRFPGQYFDPESGLHYNCFRYYDPETARYLSVDPLGLGPAPNASAYVLNPLIWADVLGLAPNDCPPKVGRSRDEARAQALRDAGVPEGVEPWHVDDWVKATKPDWQGGGQLMGPDHQPIFYREEWYELPNGDIVIYQDHWFGHQKPGEPGYQPPHVHVRPGDDPRNGVIDGAEAHYYYDLD</sequence>
<evidence type="ECO:0000256" key="2">
    <source>
        <dbReference type="SAM" id="Coils"/>
    </source>
</evidence>
<dbReference type="PANTHER" id="PTHR32305:SF15">
    <property type="entry name" value="PROTEIN RHSA-RELATED"/>
    <property type="match status" value="1"/>
</dbReference>
<dbReference type="Proteomes" id="UP001617351">
    <property type="component" value="Unassembled WGS sequence"/>
</dbReference>
<feature type="domain" description="Putative T7SS secretion signal" evidence="7">
    <location>
        <begin position="11"/>
        <end position="254"/>
    </location>
</feature>
<feature type="domain" description="Teneurin-like YD-shell" evidence="8">
    <location>
        <begin position="735"/>
        <end position="886"/>
    </location>
</feature>
<feature type="domain" description="DUF6531" evidence="6">
    <location>
        <begin position="402"/>
        <end position="473"/>
    </location>
</feature>
<feature type="coiled-coil region" evidence="2">
    <location>
        <begin position="156"/>
        <end position="187"/>
    </location>
</feature>
<name>A0ABW8EHC9_STRT5</name>
<feature type="coiled-coil region" evidence="2">
    <location>
        <begin position="218"/>
        <end position="245"/>
    </location>
</feature>
<reference evidence="9 10" key="1">
    <citation type="submission" date="2024-10" db="EMBL/GenBank/DDBJ databases">
        <title>The Natural Products Discovery Center: Release of the First 8490 Sequenced Strains for Exploring Actinobacteria Biosynthetic Diversity.</title>
        <authorList>
            <person name="Kalkreuter E."/>
            <person name="Kautsar S.A."/>
            <person name="Yang D."/>
            <person name="Bader C.D."/>
            <person name="Teijaro C.N."/>
            <person name="Fluegel L."/>
            <person name="Davis C.M."/>
            <person name="Simpson J.R."/>
            <person name="Lauterbach L."/>
            <person name="Steele A.D."/>
            <person name="Gui C."/>
            <person name="Meng S."/>
            <person name="Li G."/>
            <person name="Viehrig K."/>
            <person name="Ye F."/>
            <person name="Su P."/>
            <person name="Kiefer A.F."/>
            <person name="Nichols A."/>
            <person name="Cepeda A.J."/>
            <person name="Yan W."/>
            <person name="Fan B."/>
            <person name="Jiang Y."/>
            <person name="Adhikari A."/>
            <person name="Zheng C.-J."/>
            <person name="Schuster L."/>
            <person name="Cowan T.M."/>
            <person name="Smanski M.J."/>
            <person name="Chevrette M.G."/>
            <person name="De Carvalho L.P.S."/>
            <person name="Shen B."/>
        </authorList>
    </citation>
    <scope>NUCLEOTIDE SEQUENCE [LARGE SCALE GENOMIC DNA]</scope>
    <source>
        <strain evidence="9 10">NPDC087220</strain>
    </source>
</reference>
<dbReference type="Pfam" id="PF20148">
    <property type="entry name" value="DUF6531"/>
    <property type="match status" value="1"/>
</dbReference>
<feature type="compositionally biased region" description="Basic and acidic residues" evidence="3">
    <location>
        <begin position="384"/>
        <end position="400"/>
    </location>
</feature>
<dbReference type="InterPro" id="IPR056823">
    <property type="entry name" value="TEN-like_YD-shell"/>
</dbReference>
<evidence type="ECO:0000259" key="5">
    <source>
        <dbReference type="Pfam" id="PF15657"/>
    </source>
</evidence>
<proteinExistence type="predicted"/>
<dbReference type="InterPro" id="IPR031325">
    <property type="entry name" value="RHS_repeat"/>
</dbReference>
<comment type="caution">
    <text evidence="9">The sequence shown here is derived from an EMBL/GenBank/DDBJ whole genome shotgun (WGS) entry which is preliminary data.</text>
</comment>
<dbReference type="InterPro" id="IPR050708">
    <property type="entry name" value="T6SS_VgrG/RHS"/>
</dbReference>
<feature type="region of interest" description="Disordered" evidence="3">
    <location>
        <begin position="362"/>
        <end position="401"/>
    </location>
</feature>
<gene>
    <name evidence="9" type="ORF">ACIO7M_10420</name>
</gene>
<evidence type="ECO:0000313" key="10">
    <source>
        <dbReference type="Proteomes" id="UP001617351"/>
    </source>
</evidence>
<dbReference type="NCBIfam" id="TIGR03696">
    <property type="entry name" value="Rhs_assc_core"/>
    <property type="match status" value="1"/>
</dbReference>
<feature type="domain" description="RHS protein conserved region" evidence="4">
    <location>
        <begin position="1327"/>
        <end position="1357"/>
    </location>
</feature>
<organism evidence="9 10">
    <name type="scientific">Streptomyces toxytricini</name>
    <name type="common">Actinomyces toxytricini</name>
    <dbReference type="NCBI Taxonomy" id="67369"/>
    <lineage>
        <taxon>Bacteria</taxon>
        <taxon>Bacillati</taxon>
        <taxon>Actinomycetota</taxon>
        <taxon>Actinomycetes</taxon>
        <taxon>Kitasatosporales</taxon>
        <taxon>Streptomycetaceae</taxon>
        <taxon>Streptomyces</taxon>
    </lineage>
</organism>
<dbReference type="Gene3D" id="2.180.10.10">
    <property type="entry name" value="RHS repeat-associated core"/>
    <property type="match status" value="4"/>
</dbReference>
<dbReference type="InterPro" id="IPR049082">
    <property type="entry name" value="T7SS_signal"/>
</dbReference>
<dbReference type="InterPro" id="IPR006530">
    <property type="entry name" value="YD"/>
</dbReference>
<dbReference type="Pfam" id="PF03527">
    <property type="entry name" value="RHS"/>
    <property type="match status" value="1"/>
</dbReference>
<dbReference type="Pfam" id="PF05593">
    <property type="entry name" value="RHS_repeat"/>
    <property type="match status" value="6"/>
</dbReference>
<dbReference type="Pfam" id="PF25023">
    <property type="entry name" value="TEN_YD-shell"/>
    <property type="match status" value="1"/>
</dbReference>
<dbReference type="SUPFAM" id="SSF101898">
    <property type="entry name" value="NHL repeat"/>
    <property type="match status" value="1"/>
</dbReference>
<keyword evidence="2" id="KW-0175">Coiled coil</keyword>
<evidence type="ECO:0000256" key="1">
    <source>
        <dbReference type="ARBA" id="ARBA00022737"/>
    </source>
</evidence>
<dbReference type="NCBIfam" id="TIGR01643">
    <property type="entry name" value="YD_repeat_2x"/>
    <property type="match status" value="9"/>
</dbReference>
<dbReference type="InterPro" id="IPR022385">
    <property type="entry name" value="Rhs_assc_core"/>
</dbReference>
<evidence type="ECO:0000259" key="7">
    <source>
        <dbReference type="Pfam" id="PF21725"/>
    </source>
</evidence>
<evidence type="ECO:0000259" key="8">
    <source>
        <dbReference type="Pfam" id="PF25023"/>
    </source>
</evidence>
<dbReference type="PANTHER" id="PTHR32305">
    <property type="match status" value="1"/>
</dbReference>
<evidence type="ECO:0000313" key="9">
    <source>
        <dbReference type="EMBL" id="MFJ2821516.1"/>
    </source>
</evidence>
<protein>
    <submittedName>
        <fullName evidence="9">T7SS-secreted protein</fullName>
    </submittedName>
</protein>
<dbReference type="Pfam" id="PF21725">
    <property type="entry name" value="T7SS_signal"/>
    <property type="match status" value="1"/>
</dbReference>
<dbReference type="Pfam" id="PF15657">
    <property type="entry name" value="Tox-HNH-EHHH"/>
    <property type="match status" value="1"/>
</dbReference>
<evidence type="ECO:0000259" key="4">
    <source>
        <dbReference type="Pfam" id="PF03527"/>
    </source>
</evidence>
<feature type="region of interest" description="Disordered" evidence="3">
    <location>
        <begin position="481"/>
        <end position="524"/>
    </location>
</feature>
<dbReference type="RefSeq" id="WP_402379460.1">
    <property type="nucleotide sequence ID" value="NZ_JBIUYY010000004.1"/>
</dbReference>
<accession>A0ABW8EHC9</accession>
<dbReference type="EMBL" id="JBIUYY010000004">
    <property type="protein sequence ID" value="MFJ2821516.1"/>
    <property type="molecule type" value="Genomic_DNA"/>
</dbReference>
<feature type="domain" description="HNH/Endo VII superfamily nuclease toxins" evidence="5">
    <location>
        <begin position="1480"/>
        <end position="1545"/>
    </location>
</feature>
<dbReference type="InterPro" id="IPR028048">
    <property type="entry name" value="Tox-HNH-EHHH"/>
</dbReference>
<keyword evidence="1" id="KW-0677">Repeat</keyword>
<evidence type="ECO:0000256" key="3">
    <source>
        <dbReference type="SAM" id="MobiDB-lite"/>
    </source>
</evidence>
<dbReference type="InterPro" id="IPR045351">
    <property type="entry name" value="DUF6531"/>
</dbReference>